<evidence type="ECO:0000313" key="2">
    <source>
        <dbReference type="Proteomes" id="UP000502617"/>
    </source>
</evidence>
<reference evidence="1 2" key="1">
    <citation type="submission" date="2020-03" db="EMBL/GenBank/DDBJ databases">
        <title>The Isolation and Genome Sequence of a Novel Cyanophage S-N03 from the Huanghai Sea, China.</title>
        <authorList>
            <person name="Jiang T."/>
        </authorList>
    </citation>
    <scope>NUCLEOTIDE SEQUENCE [LARGE SCALE GENOMIC DNA]</scope>
</reference>
<name>A0A6G8R5J9_9CAUD</name>
<dbReference type="RefSeq" id="YP_010669055.1">
    <property type="nucleotide sequence ID" value="NC_070959.1"/>
</dbReference>
<sequence length="137" mass="15527">MNYLPLNVANAIEEALLFVTPDEDAFTEGKVDPVARVILIRQWEEFVYNYTLIGFDPYQHLTEEIDPSEGDEIDYLAHDWVLSRVGAGAGLWDGRWGRFGNKLHKLALMQGQLETDYDEATKTLHLTSVRGDLSEGL</sequence>
<accession>A0A6G8R5J9</accession>
<dbReference type="EMBL" id="MT162466">
    <property type="protein sequence ID" value="QIN96675.1"/>
    <property type="molecule type" value="Genomic_DNA"/>
</dbReference>
<protein>
    <submittedName>
        <fullName evidence="1">Uncharacterized protein</fullName>
    </submittedName>
</protein>
<keyword evidence="2" id="KW-1185">Reference proteome</keyword>
<evidence type="ECO:0000313" key="1">
    <source>
        <dbReference type="EMBL" id="QIN96675.1"/>
    </source>
</evidence>
<dbReference type="KEGG" id="vg:77945209"/>
<dbReference type="GeneID" id="77945209"/>
<organism evidence="1 2">
    <name type="scientific">Synechococcus phage S-N03</name>
    <dbReference type="NCBI Taxonomy" id="2718943"/>
    <lineage>
        <taxon>Viruses</taxon>
        <taxon>Duplodnaviria</taxon>
        <taxon>Heunggongvirae</taxon>
        <taxon>Uroviricota</taxon>
        <taxon>Caudoviricetes</taxon>
        <taxon>Pantevenvirales</taxon>
        <taxon>Kyanoviridae</taxon>
        <taxon>Huanghaivirus</taxon>
        <taxon>Huanghaivirus snothree</taxon>
    </lineage>
</organism>
<proteinExistence type="predicted"/>
<dbReference type="Proteomes" id="UP000502617">
    <property type="component" value="Segment"/>
</dbReference>